<dbReference type="GO" id="GO:0016705">
    <property type="term" value="F:oxidoreductase activity, acting on paired donors, with incorporation or reduction of molecular oxygen"/>
    <property type="evidence" value="ECO:0007669"/>
    <property type="project" value="InterPro"/>
</dbReference>
<feature type="transmembrane region" description="Helical" evidence="11">
    <location>
        <begin position="6"/>
        <end position="22"/>
    </location>
</feature>
<sequence>MSNTLLHPVTIFGLSLLVLYLLKRFWSKRKVSNLPYPPGPKGHLIIGNLFDIGKRETPWIHYSNLSKEYGDMVFLESFGTKLLILSSVERVTDLLDKRSSNYSGRHYLPMLCGEMKYDEFFSNMTYSPEWRKQRRMFHQHFNATVVSRYHPIISSGVSRYVEDITASPQRFRRHIQYYFNRLIFRSFYGVEILEEDDPYIKQGAETMEGFIVAGIPGSFMVDMIPALTYVPKWLPGTGWKDFAEYYRKKSRQARDEPYDHALKSMREGTCEPSVASRVVETLPPTSDPARDEEEKAARDVLTLGYIGSLAAAMTFVLLMALHPEVQKRAQAELDEVVGFGQIPTFEDQPKLVYIDALLRELFRWHSEVPLGLPHTATSDDIYDGYSIPKDTIVVANVWQILRNPAHYDNPNEFNPGRHIKDGQINKDILDPYTVAFGFGRRICPGRHLSLDTLFAIVTATLAMFDISPPKDDAGNSNMKYSFNSEGAVL</sequence>
<keyword evidence="7 9" id="KW-0408">Iron</keyword>
<keyword evidence="13" id="KW-1185">Reference proteome</keyword>
<feature type="transmembrane region" description="Helical" evidence="11">
    <location>
        <begin position="300"/>
        <end position="321"/>
    </location>
</feature>
<protein>
    <submittedName>
        <fullName evidence="12">Cytochrome P450</fullName>
    </submittedName>
</protein>
<evidence type="ECO:0000256" key="10">
    <source>
        <dbReference type="RuleBase" id="RU000461"/>
    </source>
</evidence>
<name>A0A8H6M900_9AGAR</name>
<dbReference type="OrthoDB" id="2789670at2759"/>
<dbReference type="Pfam" id="PF00067">
    <property type="entry name" value="p450"/>
    <property type="match status" value="1"/>
</dbReference>
<keyword evidence="4 9" id="KW-0349">Heme</keyword>
<evidence type="ECO:0000256" key="4">
    <source>
        <dbReference type="ARBA" id="ARBA00022617"/>
    </source>
</evidence>
<dbReference type="PRINTS" id="PR00385">
    <property type="entry name" value="P450"/>
</dbReference>
<comment type="cofactor">
    <cofactor evidence="1 9">
        <name>heme</name>
        <dbReference type="ChEBI" id="CHEBI:30413"/>
    </cofactor>
</comment>
<evidence type="ECO:0000256" key="8">
    <source>
        <dbReference type="ARBA" id="ARBA00023033"/>
    </source>
</evidence>
<evidence type="ECO:0000313" key="12">
    <source>
        <dbReference type="EMBL" id="KAF6757369.1"/>
    </source>
</evidence>
<accession>A0A8H6M900</accession>
<evidence type="ECO:0000256" key="2">
    <source>
        <dbReference type="ARBA" id="ARBA00005179"/>
    </source>
</evidence>
<dbReference type="InterPro" id="IPR050364">
    <property type="entry name" value="Cytochrome_P450_fung"/>
</dbReference>
<comment type="caution">
    <text evidence="12">The sequence shown here is derived from an EMBL/GenBank/DDBJ whole genome shotgun (WGS) entry which is preliminary data.</text>
</comment>
<dbReference type="PANTHER" id="PTHR46300:SF7">
    <property type="entry name" value="P450, PUTATIVE (EUROFUNG)-RELATED"/>
    <property type="match status" value="1"/>
</dbReference>
<dbReference type="SUPFAM" id="SSF48264">
    <property type="entry name" value="Cytochrome P450"/>
    <property type="match status" value="1"/>
</dbReference>
<evidence type="ECO:0000256" key="6">
    <source>
        <dbReference type="ARBA" id="ARBA00023002"/>
    </source>
</evidence>
<evidence type="ECO:0000256" key="7">
    <source>
        <dbReference type="ARBA" id="ARBA00023004"/>
    </source>
</evidence>
<evidence type="ECO:0000256" key="3">
    <source>
        <dbReference type="ARBA" id="ARBA00010617"/>
    </source>
</evidence>
<dbReference type="InterPro" id="IPR001128">
    <property type="entry name" value="Cyt_P450"/>
</dbReference>
<keyword evidence="11" id="KW-0472">Membrane</keyword>
<evidence type="ECO:0000313" key="13">
    <source>
        <dbReference type="Proteomes" id="UP000521943"/>
    </source>
</evidence>
<dbReference type="AlphaFoldDB" id="A0A8H6M900"/>
<dbReference type="Gene3D" id="1.10.630.10">
    <property type="entry name" value="Cytochrome P450"/>
    <property type="match status" value="1"/>
</dbReference>
<dbReference type="InterPro" id="IPR036396">
    <property type="entry name" value="Cyt_P450_sf"/>
</dbReference>
<dbReference type="PANTHER" id="PTHR46300">
    <property type="entry name" value="P450, PUTATIVE (EUROFUNG)-RELATED-RELATED"/>
    <property type="match status" value="1"/>
</dbReference>
<dbReference type="GO" id="GO:0004497">
    <property type="term" value="F:monooxygenase activity"/>
    <property type="evidence" value="ECO:0007669"/>
    <property type="project" value="UniProtKB-KW"/>
</dbReference>
<proteinExistence type="inferred from homology"/>
<comment type="similarity">
    <text evidence="3 10">Belongs to the cytochrome P450 family.</text>
</comment>
<feature type="binding site" description="axial binding residue" evidence="9">
    <location>
        <position position="443"/>
    </location>
    <ligand>
        <name>heme</name>
        <dbReference type="ChEBI" id="CHEBI:30413"/>
    </ligand>
    <ligandPart>
        <name>Fe</name>
        <dbReference type="ChEBI" id="CHEBI:18248"/>
    </ligandPart>
</feature>
<evidence type="ECO:0000256" key="9">
    <source>
        <dbReference type="PIRSR" id="PIRSR602401-1"/>
    </source>
</evidence>
<keyword evidence="6 10" id="KW-0560">Oxidoreductase</keyword>
<evidence type="ECO:0000256" key="11">
    <source>
        <dbReference type="SAM" id="Phobius"/>
    </source>
</evidence>
<dbReference type="GO" id="GO:0005506">
    <property type="term" value="F:iron ion binding"/>
    <property type="evidence" value="ECO:0007669"/>
    <property type="project" value="InterPro"/>
</dbReference>
<reference evidence="12 13" key="1">
    <citation type="submission" date="2020-07" db="EMBL/GenBank/DDBJ databases">
        <title>Comparative genomics of pyrophilous fungi reveals a link between fire events and developmental genes.</title>
        <authorList>
            <consortium name="DOE Joint Genome Institute"/>
            <person name="Steindorff A.S."/>
            <person name="Carver A."/>
            <person name="Calhoun S."/>
            <person name="Stillman K."/>
            <person name="Liu H."/>
            <person name="Lipzen A."/>
            <person name="Pangilinan J."/>
            <person name="Labutti K."/>
            <person name="Bruns T.D."/>
            <person name="Grigoriev I.V."/>
        </authorList>
    </citation>
    <scope>NUCLEOTIDE SEQUENCE [LARGE SCALE GENOMIC DNA]</scope>
    <source>
        <strain evidence="12 13">CBS 144469</strain>
    </source>
</reference>
<keyword evidence="11" id="KW-1133">Transmembrane helix</keyword>
<dbReference type="PROSITE" id="PS00086">
    <property type="entry name" value="CYTOCHROME_P450"/>
    <property type="match status" value="1"/>
</dbReference>
<comment type="pathway">
    <text evidence="2">Secondary metabolite biosynthesis.</text>
</comment>
<gene>
    <name evidence="12" type="ORF">DFP72DRAFT_809190</name>
</gene>
<dbReference type="PRINTS" id="PR00463">
    <property type="entry name" value="EP450I"/>
</dbReference>
<dbReference type="GO" id="GO:0020037">
    <property type="term" value="F:heme binding"/>
    <property type="evidence" value="ECO:0007669"/>
    <property type="project" value="InterPro"/>
</dbReference>
<dbReference type="Proteomes" id="UP000521943">
    <property type="component" value="Unassembled WGS sequence"/>
</dbReference>
<evidence type="ECO:0000256" key="5">
    <source>
        <dbReference type="ARBA" id="ARBA00022723"/>
    </source>
</evidence>
<dbReference type="CDD" id="cd11065">
    <property type="entry name" value="CYP64-like"/>
    <property type="match status" value="1"/>
</dbReference>
<keyword evidence="11" id="KW-0812">Transmembrane</keyword>
<evidence type="ECO:0000256" key="1">
    <source>
        <dbReference type="ARBA" id="ARBA00001971"/>
    </source>
</evidence>
<organism evidence="12 13">
    <name type="scientific">Ephemerocybe angulata</name>
    <dbReference type="NCBI Taxonomy" id="980116"/>
    <lineage>
        <taxon>Eukaryota</taxon>
        <taxon>Fungi</taxon>
        <taxon>Dikarya</taxon>
        <taxon>Basidiomycota</taxon>
        <taxon>Agaricomycotina</taxon>
        <taxon>Agaricomycetes</taxon>
        <taxon>Agaricomycetidae</taxon>
        <taxon>Agaricales</taxon>
        <taxon>Agaricineae</taxon>
        <taxon>Psathyrellaceae</taxon>
        <taxon>Ephemerocybe</taxon>
    </lineage>
</organism>
<dbReference type="EMBL" id="JACGCI010000022">
    <property type="protein sequence ID" value="KAF6757369.1"/>
    <property type="molecule type" value="Genomic_DNA"/>
</dbReference>
<dbReference type="InterPro" id="IPR002401">
    <property type="entry name" value="Cyt_P450_E_grp-I"/>
</dbReference>
<keyword evidence="8 10" id="KW-0503">Monooxygenase</keyword>
<keyword evidence="5 9" id="KW-0479">Metal-binding</keyword>
<dbReference type="InterPro" id="IPR017972">
    <property type="entry name" value="Cyt_P450_CS"/>
</dbReference>